<reference evidence="1 2" key="1">
    <citation type="journal article" date="2020" name="G3 (Bethesda)">
        <title>Improved Reference Genome for Cyclotella cryptica CCMP332, a Model for Cell Wall Morphogenesis, Salinity Adaptation, and Lipid Production in Diatoms (Bacillariophyta).</title>
        <authorList>
            <person name="Roberts W.R."/>
            <person name="Downey K.M."/>
            <person name="Ruck E.C."/>
            <person name="Traller J.C."/>
            <person name="Alverson A.J."/>
        </authorList>
    </citation>
    <scope>NUCLEOTIDE SEQUENCE [LARGE SCALE GENOMIC DNA]</scope>
    <source>
        <strain evidence="1 2">CCMP332</strain>
    </source>
</reference>
<dbReference type="Proteomes" id="UP001516023">
    <property type="component" value="Unassembled WGS sequence"/>
</dbReference>
<proteinExistence type="predicted"/>
<protein>
    <submittedName>
        <fullName evidence="1">Uncharacterized protein</fullName>
    </submittedName>
</protein>
<comment type="caution">
    <text evidence="1">The sequence shown here is derived from an EMBL/GenBank/DDBJ whole genome shotgun (WGS) entry which is preliminary data.</text>
</comment>
<keyword evidence="2" id="KW-1185">Reference proteome</keyword>
<evidence type="ECO:0000313" key="1">
    <source>
        <dbReference type="EMBL" id="KAL3802247.1"/>
    </source>
</evidence>
<sequence length="147" mass="16784">MSLSHFLKQGSRRRHCLISSLSPRPLIPVRDDEAFSNNNGQLRCCHNFVSLQNYYANSDRLRRPDEPSNIMGVRAYHSTSKQQILPLIALGVGISAIYSYRAIQQMDAEWDEYYEQLEKYKADTGLDPEATCQDKAAEAAGDERRKD</sequence>
<evidence type="ECO:0000313" key="2">
    <source>
        <dbReference type="Proteomes" id="UP001516023"/>
    </source>
</evidence>
<gene>
    <name evidence="1" type="ORF">HJC23_001791</name>
</gene>
<accession>A0ABD3QPV6</accession>
<organism evidence="1 2">
    <name type="scientific">Cyclotella cryptica</name>
    <dbReference type="NCBI Taxonomy" id="29204"/>
    <lineage>
        <taxon>Eukaryota</taxon>
        <taxon>Sar</taxon>
        <taxon>Stramenopiles</taxon>
        <taxon>Ochrophyta</taxon>
        <taxon>Bacillariophyta</taxon>
        <taxon>Coscinodiscophyceae</taxon>
        <taxon>Thalassiosirophycidae</taxon>
        <taxon>Stephanodiscales</taxon>
        <taxon>Stephanodiscaceae</taxon>
        <taxon>Cyclotella</taxon>
    </lineage>
</organism>
<dbReference type="EMBL" id="JABMIG020000021">
    <property type="protein sequence ID" value="KAL3802247.1"/>
    <property type="molecule type" value="Genomic_DNA"/>
</dbReference>
<dbReference type="AlphaFoldDB" id="A0ABD3QPV6"/>
<name>A0ABD3QPV6_9STRA</name>